<evidence type="ECO:0000256" key="1">
    <source>
        <dbReference type="SAM" id="Phobius"/>
    </source>
</evidence>
<name>A0A9J8DJR1_CYPCA</name>
<dbReference type="PANTHER" id="PTHR37984">
    <property type="entry name" value="PROTEIN CBG26694"/>
    <property type="match status" value="1"/>
</dbReference>
<sequence>MQRNTLEDAVIYSILTDTHFTPRPIVIVERFKFHKRNQAEGESVAQYVAVLKKLAEHCEFGYNLNDALRDRLVCGLSSESIQKKLLTESTLTYKKAVDMAMSMEAVSRESQHLSNSLKVNAVSLSSESAKEKCFRCGKSNHIQNDSFYKDQLCHNCGKATLYGCANVKKQRRKYLDEEWDRGRKDQFTEWMLIWTRVMKRQICEKKEISETDSISSVIKVQPKIEGLPTEMEDDTCVEVSIISRELCQGFALTLFVLCFVSCVYVLCQHMVLLIVFLAMCSFSPSSSCPFYHTLLLAWLI</sequence>
<dbReference type="GeneTree" id="ENSGT00940000165756"/>
<keyword evidence="3" id="KW-1185">Reference proteome</keyword>
<dbReference type="InterPro" id="IPR050951">
    <property type="entry name" value="Retrovirus_Pol_polyprotein"/>
</dbReference>
<protein>
    <submittedName>
        <fullName evidence="2">Uncharacterized protein</fullName>
    </submittedName>
</protein>
<evidence type="ECO:0000313" key="2">
    <source>
        <dbReference type="Ensembl" id="ENSCCRP00000178070.1"/>
    </source>
</evidence>
<accession>A0A9J8DJR1</accession>
<organism evidence="2 3">
    <name type="scientific">Cyprinus carpio carpio</name>
    <dbReference type="NCBI Taxonomy" id="630221"/>
    <lineage>
        <taxon>Eukaryota</taxon>
        <taxon>Metazoa</taxon>
        <taxon>Chordata</taxon>
        <taxon>Craniata</taxon>
        <taxon>Vertebrata</taxon>
        <taxon>Euteleostomi</taxon>
        <taxon>Actinopterygii</taxon>
        <taxon>Neopterygii</taxon>
        <taxon>Teleostei</taxon>
        <taxon>Ostariophysi</taxon>
        <taxon>Cypriniformes</taxon>
        <taxon>Cyprinidae</taxon>
        <taxon>Cyprininae</taxon>
        <taxon>Cyprinus</taxon>
    </lineage>
</organism>
<dbReference type="PANTHER" id="PTHR37984:SF13">
    <property type="entry name" value="RIBONUCLEASE H"/>
    <property type="match status" value="1"/>
</dbReference>
<feature type="transmembrane region" description="Helical" evidence="1">
    <location>
        <begin position="250"/>
        <end position="277"/>
    </location>
</feature>
<dbReference type="Proteomes" id="UP001108240">
    <property type="component" value="Unplaced"/>
</dbReference>
<dbReference type="AlphaFoldDB" id="A0A9J8DJR1"/>
<dbReference type="Ensembl" id="ENSCCRT00000139475.1">
    <property type="protein sequence ID" value="ENSCCRP00000168876.1"/>
    <property type="gene ID" value="ENSCCRG00000063768.1"/>
</dbReference>
<dbReference type="Ensembl" id="ENSCCRT00000120475.1">
    <property type="protein sequence ID" value="ENSCCRP00000155084.1"/>
    <property type="gene ID" value="ENSCCRG00000063768.1"/>
</dbReference>
<proteinExistence type="predicted"/>
<keyword evidence="1" id="KW-1133">Transmembrane helix</keyword>
<keyword evidence="1" id="KW-0472">Membrane</keyword>
<evidence type="ECO:0000313" key="3">
    <source>
        <dbReference type="Proteomes" id="UP001108240"/>
    </source>
</evidence>
<keyword evidence="1" id="KW-0812">Transmembrane</keyword>
<dbReference type="Ensembl" id="ENSCCRT00000141523.1">
    <property type="protein sequence ID" value="ENSCCRP00000178070.1"/>
    <property type="gene ID" value="ENSCCRG00000063768.1"/>
</dbReference>
<reference evidence="2" key="1">
    <citation type="submission" date="2025-05" db="UniProtKB">
        <authorList>
            <consortium name="Ensembl"/>
        </authorList>
    </citation>
    <scope>IDENTIFICATION</scope>
</reference>